<keyword evidence="1" id="KW-0472">Membrane</keyword>
<name>M1LTC6_9PROT</name>
<dbReference type="STRING" id="1208918.CDEE_0265"/>
<keyword evidence="1" id="KW-0812">Transmembrane</keyword>
<organism evidence="2 3">
    <name type="scientific">Candidatus Kinetoplastidibacterium crithidiae TCC036E</name>
    <dbReference type="NCBI Taxonomy" id="1208918"/>
    <lineage>
        <taxon>Bacteria</taxon>
        <taxon>Pseudomonadati</taxon>
        <taxon>Pseudomonadota</taxon>
        <taxon>Betaproteobacteria</taxon>
        <taxon>Candidatus Kinetoplastidibacterium</taxon>
    </lineage>
</organism>
<dbReference type="EMBL" id="CP003804">
    <property type="protein sequence ID" value="AGF47351.1"/>
    <property type="molecule type" value="Genomic_DNA"/>
</dbReference>
<gene>
    <name evidence="2" type="ORF">CDEE_0265</name>
</gene>
<evidence type="ECO:0000256" key="1">
    <source>
        <dbReference type="SAM" id="Phobius"/>
    </source>
</evidence>
<proteinExistence type="predicted"/>
<feature type="transmembrane region" description="Helical" evidence="1">
    <location>
        <begin position="35"/>
        <end position="58"/>
    </location>
</feature>
<keyword evidence="3" id="KW-1185">Reference proteome</keyword>
<accession>M1LTC6</accession>
<sequence>MKYIEKASMEEVVLFQLFFTFFVAASFFIKSANLGFSSLLGGLSYSIPSLFFMLHCNITNSFFNIYSDYLFLLGLFVKMFFSVFLVCMFSYLFCDCLVWYAYIFSLGCVSKSFLVQMLCKYLYSY</sequence>
<feature type="transmembrane region" description="Helical" evidence="1">
    <location>
        <begin position="70"/>
        <end position="93"/>
    </location>
</feature>
<reference evidence="2 3" key="1">
    <citation type="journal article" date="2013" name="Genome Biol. Evol.">
        <title>Genome evolution and phylogenomic analysis of candidatus kinetoplastibacterium, the betaproteobacterial endosymbionts of strigomonas and angomonas.</title>
        <authorList>
            <person name="Alves J.M."/>
            <person name="Serrano M.G."/>
            <person name="Maia da Silva F."/>
            <person name="Voegtly L.J."/>
            <person name="Matveyev A.V."/>
            <person name="Teixeira M.M."/>
            <person name="Camargo E.P."/>
            <person name="Buck G.A."/>
        </authorList>
    </citation>
    <scope>NUCLEOTIDE SEQUENCE [LARGE SCALE GENOMIC DNA]</scope>
    <source>
        <strain evidence="2 3">TCC036E</strain>
    </source>
</reference>
<feature type="transmembrane region" description="Helical" evidence="1">
    <location>
        <begin position="99"/>
        <end position="123"/>
    </location>
</feature>
<keyword evidence="1" id="KW-1133">Transmembrane helix</keyword>
<dbReference type="AlphaFoldDB" id="M1LTC6"/>
<evidence type="ECO:0000313" key="3">
    <source>
        <dbReference type="Proteomes" id="UP000011686"/>
    </source>
</evidence>
<dbReference type="KEGG" id="kct:CDEE_0265"/>
<protein>
    <submittedName>
        <fullName evidence="2">ATP synthase I-like protein</fullName>
    </submittedName>
</protein>
<dbReference type="Proteomes" id="UP000011686">
    <property type="component" value="Chromosome"/>
</dbReference>
<dbReference type="RefSeq" id="WP_015238892.1">
    <property type="nucleotide sequence ID" value="NC_020283.1"/>
</dbReference>
<evidence type="ECO:0000313" key="2">
    <source>
        <dbReference type="EMBL" id="AGF47351.1"/>
    </source>
</evidence>
<feature type="transmembrane region" description="Helical" evidence="1">
    <location>
        <begin position="12"/>
        <end position="29"/>
    </location>
</feature>
<dbReference type="HOGENOM" id="CLU_2011101_0_0_4"/>